<name>A0AB38RNZ7_RHOSG</name>
<dbReference type="Pfam" id="PF00903">
    <property type="entry name" value="Glyoxalase"/>
    <property type="match status" value="1"/>
</dbReference>
<evidence type="ECO:0000259" key="1">
    <source>
        <dbReference type="PROSITE" id="PS51819"/>
    </source>
</evidence>
<evidence type="ECO:0000313" key="3">
    <source>
        <dbReference type="Proteomes" id="UP000831484"/>
    </source>
</evidence>
<dbReference type="SUPFAM" id="SSF54593">
    <property type="entry name" value="Glyoxalase/Bleomycin resistance protein/Dihydroxybiphenyl dioxygenase"/>
    <property type="match status" value="1"/>
</dbReference>
<protein>
    <submittedName>
        <fullName evidence="2">VOC family protein</fullName>
    </submittedName>
</protein>
<gene>
    <name evidence="2" type="ORF">M0639_32765</name>
</gene>
<dbReference type="EMBL" id="CP096567">
    <property type="protein sequence ID" value="UPU46866.1"/>
    <property type="molecule type" value="Genomic_DNA"/>
</dbReference>
<sequence>MHVRDLDRSVQFYRDVFSCTTGLRTPDSALLLTPDGFHIYMHAKSAFHPVDAGITGVLYIMWSTDSEDEFTQIAERMRAHDASASVSTSDGLTLLDGRDPDGIRIVIAYPSPTQFPREVIAARFRG</sequence>
<dbReference type="Gene3D" id="3.10.180.10">
    <property type="entry name" value="2,3-Dihydroxybiphenyl 1,2-Dioxygenase, domain 1"/>
    <property type="match status" value="1"/>
</dbReference>
<dbReference type="InterPro" id="IPR029068">
    <property type="entry name" value="Glyas_Bleomycin-R_OHBP_Dase"/>
</dbReference>
<dbReference type="CDD" id="cd06587">
    <property type="entry name" value="VOC"/>
    <property type="match status" value="1"/>
</dbReference>
<dbReference type="AlphaFoldDB" id="A0AB38RNZ7"/>
<dbReference type="PROSITE" id="PS51819">
    <property type="entry name" value="VOC"/>
    <property type="match status" value="1"/>
</dbReference>
<reference evidence="3" key="1">
    <citation type="journal article" date="2022" name="Environ. Microbiol.">
        <title>Functional analysis, diversity, and distribution of carbendazim hydrolases MheI and CbmA, responsible for the initial step in carbendazim degradation.</title>
        <authorList>
            <person name="Zhang M."/>
            <person name="Bai X."/>
            <person name="Li Q."/>
            <person name="Zhang L."/>
            <person name="Zhu Q."/>
            <person name="Gao S."/>
            <person name="Ke Z."/>
            <person name="Jiang M."/>
            <person name="Hu J."/>
            <person name="Qiu J."/>
            <person name="Hong Q."/>
        </authorList>
    </citation>
    <scope>NUCLEOTIDE SEQUENCE [LARGE SCALE GENOMIC DNA]</scope>
    <source>
        <strain evidence="3">djl-6</strain>
    </source>
</reference>
<feature type="domain" description="VOC" evidence="1">
    <location>
        <begin position="1"/>
        <end position="110"/>
    </location>
</feature>
<evidence type="ECO:0000313" key="2">
    <source>
        <dbReference type="EMBL" id="UPU46866.1"/>
    </source>
</evidence>
<keyword evidence="3" id="KW-1185">Reference proteome</keyword>
<keyword evidence="2" id="KW-0614">Plasmid</keyword>
<proteinExistence type="predicted"/>
<dbReference type="InterPro" id="IPR004360">
    <property type="entry name" value="Glyas_Fos-R_dOase_dom"/>
</dbReference>
<geneLocation type="plasmid" evidence="2 3">
    <name>pdjl-6-4</name>
</geneLocation>
<dbReference type="InterPro" id="IPR037523">
    <property type="entry name" value="VOC_core"/>
</dbReference>
<dbReference type="Proteomes" id="UP000831484">
    <property type="component" value="Plasmid pdjl-6-4"/>
</dbReference>
<organism evidence="2 3">
    <name type="scientific">Rhodococcus qingshengii JCM 15477</name>
    <dbReference type="NCBI Taxonomy" id="1303681"/>
    <lineage>
        <taxon>Bacteria</taxon>
        <taxon>Bacillati</taxon>
        <taxon>Actinomycetota</taxon>
        <taxon>Actinomycetes</taxon>
        <taxon>Mycobacteriales</taxon>
        <taxon>Nocardiaceae</taxon>
        <taxon>Rhodococcus</taxon>
        <taxon>Rhodococcus erythropolis group</taxon>
    </lineage>
</organism>
<accession>A0AB38RNZ7</accession>